<dbReference type="PATRIC" id="fig|61647.15.peg.4943"/>
<comment type="caution">
    <text evidence="3">The sequence shown here is derived from an EMBL/GenBank/DDBJ whole genome shotgun (WGS) entry which is preliminary data.</text>
</comment>
<evidence type="ECO:0000259" key="2">
    <source>
        <dbReference type="Pfam" id="PF09850"/>
    </source>
</evidence>
<protein>
    <submittedName>
        <fullName evidence="3">Type VI secretion system protein ImpK</fullName>
    </submittedName>
</protein>
<evidence type="ECO:0000313" key="4">
    <source>
        <dbReference type="Proteomes" id="UP000036196"/>
    </source>
</evidence>
<dbReference type="Proteomes" id="UP000036196">
    <property type="component" value="Unassembled WGS sequence"/>
</dbReference>
<reference evidence="3 4" key="1">
    <citation type="submission" date="2015-05" db="EMBL/GenBank/DDBJ databases">
        <title>Genome sequences of Pluralibacter gergoviae.</title>
        <authorList>
            <person name="Greninger A.L."/>
            <person name="Miller S."/>
        </authorList>
    </citation>
    <scope>NUCLEOTIDE SEQUENCE [LARGE SCALE GENOMIC DNA]</scope>
    <source>
        <strain evidence="3 4">JS81F13</strain>
    </source>
</reference>
<dbReference type="RefSeq" id="WP_048281202.1">
    <property type="nucleotide sequence ID" value="NZ_LDZF01000068.1"/>
</dbReference>
<keyword evidence="1" id="KW-0812">Transmembrane</keyword>
<dbReference type="AlphaFoldDB" id="A0A0J5K952"/>
<name>A0A0J5K952_PLUGE</name>
<evidence type="ECO:0000313" key="3">
    <source>
        <dbReference type="EMBL" id="KMK04066.1"/>
    </source>
</evidence>
<keyword evidence="1" id="KW-0472">Membrane</keyword>
<dbReference type="NCBIfam" id="NF038239">
    <property type="entry name" value="T6SS_TssL_short"/>
    <property type="match status" value="1"/>
</dbReference>
<feature type="transmembrane region" description="Helical" evidence="1">
    <location>
        <begin position="183"/>
        <end position="202"/>
    </location>
</feature>
<dbReference type="Gene3D" id="1.25.40.590">
    <property type="entry name" value="Type IV / VI secretion system, DotU"/>
    <property type="match status" value="1"/>
</dbReference>
<proteinExistence type="predicted"/>
<feature type="domain" description="Type IV / VI secretion system DotU" evidence="2">
    <location>
        <begin position="12"/>
        <end position="204"/>
    </location>
</feature>
<organism evidence="3 4">
    <name type="scientific">Pluralibacter gergoviae</name>
    <name type="common">Enterobacter gergoviae</name>
    <dbReference type="NCBI Taxonomy" id="61647"/>
    <lineage>
        <taxon>Bacteria</taxon>
        <taxon>Pseudomonadati</taxon>
        <taxon>Pseudomonadota</taxon>
        <taxon>Gammaproteobacteria</taxon>
        <taxon>Enterobacterales</taxon>
        <taxon>Enterobacteriaceae</taxon>
        <taxon>Pluralibacter</taxon>
    </lineage>
</organism>
<gene>
    <name evidence="3" type="ORF">ABW06_25735</name>
</gene>
<sequence length="217" mass="24765">MKENTGSYIDTLFWPGWLMVSRLRNGQGISDGRALYRRTCDWLDDWRKQLEARGVPQGSIDNLIYTQCALFDESVLNRGKEDDGYRVWLANPLQARYFNTLNAGEELWERIRTELQAPAPDNAVLTCFSRALSLGFVGRYRQQSDERREDVVRNLNQRVAPFTQVEEASIVVRAGRLRGGRRLYWLSWILGAGVLAVVWFMLSTSLQRMVSAIAGGG</sequence>
<dbReference type="InterPro" id="IPR038522">
    <property type="entry name" value="T4/T6SS_DotU_sf"/>
</dbReference>
<accession>A0A0J5K952</accession>
<dbReference type="NCBIfam" id="TIGR03349">
    <property type="entry name" value="IV_VI_DotU"/>
    <property type="match status" value="1"/>
</dbReference>
<dbReference type="PANTHER" id="PTHR38033:SF1">
    <property type="entry name" value="DOTU FAMILY TYPE IV_VI SECRETION SYSTEM PROTEIN"/>
    <property type="match status" value="1"/>
</dbReference>
<dbReference type="InterPro" id="IPR017732">
    <property type="entry name" value="T4/T6SS_DotU"/>
</dbReference>
<dbReference type="EMBL" id="LDZF01000068">
    <property type="protein sequence ID" value="KMK04066.1"/>
    <property type="molecule type" value="Genomic_DNA"/>
</dbReference>
<keyword evidence="4" id="KW-1185">Reference proteome</keyword>
<dbReference type="eggNOG" id="COG3455">
    <property type="taxonomic scope" value="Bacteria"/>
</dbReference>
<dbReference type="PANTHER" id="PTHR38033">
    <property type="entry name" value="MEMBRANE PROTEIN-RELATED"/>
    <property type="match status" value="1"/>
</dbReference>
<dbReference type="Pfam" id="PF09850">
    <property type="entry name" value="DotU"/>
    <property type="match status" value="1"/>
</dbReference>
<evidence type="ECO:0000256" key="1">
    <source>
        <dbReference type="SAM" id="Phobius"/>
    </source>
</evidence>
<keyword evidence="1" id="KW-1133">Transmembrane helix</keyword>
<dbReference type="STRING" id="61647.LG71_22695"/>